<dbReference type="InterPro" id="IPR000713">
    <property type="entry name" value="Mur_ligase_N"/>
</dbReference>
<dbReference type="GO" id="GO:0008360">
    <property type="term" value="P:regulation of cell shape"/>
    <property type="evidence" value="ECO:0007669"/>
    <property type="project" value="UniProtKB-KW"/>
</dbReference>
<dbReference type="GO" id="GO:0051301">
    <property type="term" value="P:cell division"/>
    <property type="evidence" value="ECO:0007669"/>
    <property type="project" value="UniProtKB-KW"/>
</dbReference>
<dbReference type="Gene3D" id="3.40.1190.10">
    <property type="entry name" value="Mur-like, catalytic domain"/>
    <property type="match status" value="1"/>
</dbReference>
<dbReference type="EMBL" id="MFDE01000040">
    <property type="protein sequence ID" value="OGE37539.1"/>
    <property type="molecule type" value="Genomic_DNA"/>
</dbReference>
<keyword evidence="6" id="KW-0573">Peptidoglycan synthesis</keyword>
<dbReference type="Proteomes" id="UP000176527">
    <property type="component" value="Unassembled WGS sequence"/>
</dbReference>
<evidence type="ECO:0000256" key="9">
    <source>
        <dbReference type="SAM" id="MobiDB-lite"/>
    </source>
</evidence>
<evidence type="ECO:0000259" key="12">
    <source>
        <dbReference type="Pfam" id="PF08245"/>
    </source>
</evidence>
<dbReference type="Pfam" id="PF02875">
    <property type="entry name" value="Mur_ligase_C"/>
    <property type="match status" value="1"/>
</dbReference>
<protein>
    <recommendedName>
        <fullName evidence="15">UDP-N-acetylmuramate--L-alanine ligase</fullName>
    </recommendedName>
</protein>
<dbReference type="Pfam" id="PF01225">
    <property type="entry name" value="Mur_ligase"/>
    <property type="match status" value="1"/>
</dbReference>
<organism evidence="13 14">
    <name type="scientific">Candidatus Daviesbacteria bacterium RIFCSPHIGHO2_12_FULL_37_11</name>
    <dbReference type="NCBI Taxonomy" id="1797777"/>
    <lineage>
        <taxon>Bacteria</taxon>
        <taxon>Candidatus Daviesiibacteriota</taxon>
    </lineage>
</organism>
<keyword evidence="1" id="KW-0436">Ligase</keyword>
<evidence type="ECO:0000313" key="13">
    <source>
        <dbReference type="EMBL" id="OGE37539.1"/>
    </source>
</evidence>
<evidence type="ECO:0008006" key="15">
    <source>
        <dbReference type="Google" id="ProtNLM"/>
    </source>
</evidence>
<dbReference type="InterPro" id="IPR036615">
    <property type="entry name" value="Mur_ligase_C_dom_sf"/>
</dbReference>
<dbReference type="Gene3D" id="3.90.190.20">
    <property type="entry name" value="Mur ligase, C-terminal domain"/>
    <property type="match status" value="1"/>
</dbReference>
<evidence type="ECO:0000256" key="7">
    <source>
        <dbReference type="ARBA" id="ARBA00023306"/>
    </source>
</evidence>
<dbReference type="SUPFAM" id="SSF51984">
    <property type="entry name" value="MurCD N-terminal domain"/>
    <property type="match status" value="1"/>
</dbReference>
<evidence type="ECO:0000256" key="1">
    <source>
        <dbReference type="ARBA" id="ARBA00022598"/>
    </source>
</evidence>
<evidence type="ECO:0000256" key="5">
    <source>
        <dbReference type="ARBA" id="ARBA00022960"/>
    </source>
</evidence>
<evidence type="ECO:0000259" key="11">
    <source>
        <dbReference type="Pfam" id="PF02875"/>
    </source>
</evidence>
<evidence type="ECO:0000256" key="8">
    <source>
        <dbReference type="ARBA" id="ARBA00023316"/>
    </source>
</evidence>
<dbReference type="GO" id="GO:0071555">
    <property type="term" value="P:cell wall organization"/>
    <property type="evidence" value="ECO:0007669"/>
    <property type="project" value="UniProtKB-KW"/>
</dbReference>
<proteinExistence type="predicted"/>
<dbReference type="GO" id="GO:0005524">
    <property type="term" value="F:ATP binding"/>
    <property type="evidence" value="ECO:0007669"/>
    <property type="project" value="UniProtKB-KW"/>
</dbReference>
<dbReference type="InterPro" id="IPR004101">
    <property type="entry name" value="Mur_ligase_C"/>
</dbReference>
<dbReference type="GO" id="GO:0009252">
    <property type="term" value="P:peptidoglycan biosynthetic process"/>
    <property type="evidence" value="ECO:0007669"/>
    <property type="project" value="UniProtKB-KW"/>
</dbReference>
<sequence>MRVHFMGIAGSGASAAAAIAKAYGFGVSGCDLSLEGHNPKHLGCDSRSCRVDVLAVTPAVFSFDPGNDEVETAKKSGIEVITWQEFVGKYLLKDKFVIAVTGTHGKSTTTAMVAKVLEDAGLDPTVLLGAILPEWGTNFRIPVRHPELVSGSQEIPNPDRVEARPKGRQVRNDDGGDDKGIFVIEADEAYDNFLNYKPDIAIVTNIEMDHPEYFKDLSAIMDSFEKFLLGTRKTIIGNVSDPNVAEILKDVMKSSSVNAIDYTKHELNISLKIPGEFNILNAKAAFQVGLLLGIDPTIIRNSLSNFTGVSRRFEYLGTYKGRKVYSDFGHHPTEVKTTMQAAREKFPNQYIWLIFQPHMFSRTKALFKEFVSVFKNIPANQALILDIYPSREADTSLVKSQELVDAVDSNKVDYLSGVEELKVVLDKEVRPGDIIFFMGAGDIDQMARNLIK</sequence>
<dbReference type="Gene3D" id="3.40.50.720">
    <property type="entry name" value="NAD(P)-binding Rossmann-like Domain"/>
    <property type="match status" value="1"/>
</dbReference>
<dbReference type="PANTHER" id="PTHR43445">
    <property type="entry name" value="UDP-N-ACETYLMURAMATE--L-ALANINE LIGASE-RELATED"/>
    <property type="match status" value="1"/>
</dbReference>
<dbReference type="SUPFAM" id="SSF53623">
    <property type="entry name" value="MurD-like peptide ligases, catalytic domain"/>
    <property type="match status" value="1"/>
</dbReference>
<keyword evidence="7" id="KW-0131">Cell cycle</keyword>
<dbReference type="InterPro" id="IPR013221">
    <property type="entry name" value="Mur_ligase_cen"/>
</dbReference>
<evidence type="ECO:0000256" key="6">
    <source>
        <dbReference type="ARBA" id="ARBA00022984"/>
    </source>
</evidence>
<feature type="domain" description="Mur ligase C-terminal" evidence="11">
    <location>
        <begin position="311"/>
        <end position="441"/>
    </location>
</feature>
<feature type="region of interest" description="Disordered" evidence="9">
    <location>
        <begin position="150"/>
        <end position="173"/>
    </location>
</feature>
<feature type="domain" description="Mur ligase N-terminal catalytic" evidence="10">
    <location>
        <begin position="3"/>
        <end position="90"/>
    </location>
</feature>
<dbReference type="SUPFAM" id="SSF53244">
    <property type="entry name" value="MurD-like peptide ligases, peptide-binding domain"/>
    <property type="match status" value="1"/>
</dbReference>
<evidence type="ECO:0000256" key="4">
    <source>
        <dbReference type="ARBA" id="ARBA00022840"/>
    </source>
</evidence>
<dbReference type="AlphaFoldDB" id="A0A1F5K9G6"/>
<keyword evidence="2" id="KW-0132">Cell division</keyword>
<evidence type="ECO:0000313" key="14">
    <source>
        <dbReference type="Proteomes" id="UP000176527"/>
    </source>
</evidence>
<evidence type="ECO:0000256" key="2">
    <source>
        <dbReference type="ARBA" id="ARBA00022618"/>
    </source>
</evidence>
<feature type="domain" description="Mur ligase central" evidence="12">
    <location>
        <begin position="100"/>
        <end position="273"/>
    </location>
</feature>
<name>A0A1F5K9G6_9BACT</name>
<accession>A0A1F5K9G6</accession>
<keyword evidence="3" id="KW-0547">Nucleotide-binding</keyword>
<gene>
    <name evidence="13" type="ORF">A3F00_05115</name>
</gene>
<evidence type="ECO:0000259" key="10">
    <source>
        <dbReference type="Pfam" id="PF01225"/>
    </source>
</evidence>
<comment type="caution">
    <text evidence="13">The sequence shown here is derived from an EMBL/GenBank/DDBJ whole genome shotgun (WGS) entry which is preliminary data.</text>
</comment>
<feature type="compositionally biased region" description="Basic and acidic residues" evidence="9">
    <location>
        <begin position="157"/>
        <end position="173"/>
    </location>
</feature>
<evidence type="ECO:0000256" key="3">
    <source>
        <dbReference type="ARBA" id="ARBA00022741"/>
    </source>
</evidence>
<keyword evidence="8" id="KW-0961">Cell wall biogenesis/degradation</keyword>
<keyword evidence="5" id="KW-0133">Cell shape</keyword>
<dbReference type="Pfam" id="PF08245">
    <property type="entry name" value="Mur_ligase_M"/>
    <property type="match status" value="1"/>
</dbReference>
<keyword evidence="4" id="KW-0067">ATP-binding</keyword>
<dbReference type="GO" id="GO:0016881">
    <property type="term" value="F:acid-amino acid ligase activity"/>
    <property type="evidence" value="ECO:0007669"/>
    <property type="project" value="InterPro"/>
</dbReference>
<reference evidence="13 14" key="1">
    <citation type="journal article" date="2016" name="Nat. Commun.">
        <title>Thousands of microbial genomes shed light on interconnected biogeochemical processes in an aquifer system.</title>
        <authorList>
            <person name="Anantharaman K."/>
            <person name="Brown C.T."/>
            <person name="Hug L.A."/>
            <person name="Sharon I."/>
            <person name="Castelle C.J."/>
            <person name="Probst A.J."/>
            <person name="Thomas B.C."/>
            <person name="Singh A."/>
            <person name="Wilkins M.J."/>
            <person name="Karaoz U."/>
            <person name="Brodie E.L."/>
            <person name="Williams K.H."/>
            <person name="Hubbard S.S."/>
            <person name="Banfield J.F."/>
        </authorList>
    </citation>
    <scope>NUCLEOTIDE SEQUENCE [LARGE SCALE GENOMIC DNA]</scope>
</reference>
<dbReference type="InterPro" id="IPR050061">
    <property type="entry name" value="MurCDEF_pg_biosynth"/>
</dbReference>
<dbReference type="InterPro" id="IPR036565">
    <property type="entry name" value="Mur-like_cat_sf"/>
</dbReference>
<dbReference type="PANTHER" id="PTHR43445:SF3">
    <property type="entry name" value="UDP-N-ACETYLMURAMATE--L-ALANINE LIGASE"/>
    <property type="match status" value="1"/>
</dbReference>